<keyword evidence="2" id="KW-0012">Acyltransferase</keyword>
<dbReference type="InterPro" id="IPR016181">
    <property type="entry name" value="Acyl_CoA_acyltransferase"/>
</dbReference>
<dbReference type="GO" id="GO:0016747">
    <property type="term" value="F:acyltransferase activity, transferring groups other than amino-acyl groups"/>
    <property type="evidence" value="ECO:0007669"/>
    <property type="project" value="InterPro"/>
</dbReference>
<dbReference type="Gene3D" id="3.40.630.30">
    <property type="match status" value="1"/>
</dbReference>
<dbReference type="EMBL" id="JADGKB010000193">
    <property type="protein sequence ID" value="KAJ3251227.1"/>
    <property type="molecule type" value="Genomic_DNA"/>
</dbReference>
<comment type="similarity">
    <text evidence="3">Belongs to the acetyltransferase family. RimJ subfamily.</text>
</comment>
<accession>A0AAD5Y4B4</accession>
<proteinExistence type="inferred from homology"/>
<dbReference type="Pfam" id="PF13302">
    <property type="entry name" value="Acetyltransf_3"/>
    <property type="match status" value="1"/>
</dbReference>
<protein>
    <recommendedName>
        <fullName evidence="4">N-acetyltransferase domain-containing protein</fullName>
    </recommendedName>
</protein>
<dbReference type="SUPFAM" id="SSF55729">
    <property type="entry name" value="Acyl-CoA N-acyltransferases (Nat)"/>
    <property type="match status" value="1"/>
</dbReference>
<feature type="domain" description="N-acetyltransferase" evidence="4">
    <location>
        <begin position="8"/>
        <end position="167"/>
    </location>
</feature>
<gene>
    <name evidence="5" type="ORF">HK103_002573</name>
</gene>
<evidence type="ECO:0000313" key="6">
    <source>
        <dbReference type="Proteomes" id="UP001210925"/>
    </source>
</evidence>
<comment type="caution">
    <text evidence="5">The sequence shown here is derived from an EMBL/GenBank/DDBJ whole genome shotgun (WGS) entry which is preliminary data.</text>
</comment>
<evidence type="ECO:0000256" key="3">
    <source>
        <dbReference type="ARBA" id="ARBA00038502"/>
    </source>
</evidence>
<evidence type="ECO:0000313" key="5">
    <source>
        <dbReference type="EMBL" id="KAJ3251227.1"/>
    </source>
</evidence>
<dbReference type="PANTHER" id="PTHR43792">
    <property type="entry name" value="GNAT FAMILY, PUTATIVE (AFU_ORTHOLOGUE AFUA_3G00765)-RELATED-RELATED"/>
    <property type="match status" value="1"/>
</dbReference>
<dbReference type="PANTHER" id="PTHR43792:SF8">
    <property type="entry name" value="[RIBOSOMAL PROTEIN US5]-ALANINE N-ACETYLTRANSFERASE"/>
    <property type="match status" value="1"/>
</dbReference>
<dbReference type="PROSITE" id="PS51186">
    <property type="entry name" value="GNAT"/>
    <property type="match status" value="1"/>
</dbReference>
<dbReference type="InterPro" id="IPR000182">
    <property type="entry name" value="GNAT_dom"/>
</dbReference>
<sequence length="172" mass="19875">MFKVDENTFLRKYRDSDDVELSKELADEEVTRYTTIPHPYTLQHAKTFISENKNLVGLFAIVQEDKVVGAIEYDQQKGCFAHKAIIGYWLKKGLWNQGIMKNALATLIKIVEKQNETAEIKIKRLEAHVCNGNEFSGRTLMRNGFEKEGILVKDFCKNNVYYDTTIYGKILE</sequence>
<dbReference type="Proteomes" id="UP001210925">
    <property type="component" value="Unassembled WGS sequence"/>
</dbReference>
<dbReference type="AlphaFoldDB" id="A0AAD5Y4B4"/>
<keyword evidence="1" id="KW-0808">Transferase</keyword>
<organism evidence="5 6">
    <name type="scientific">Boothiomyces macroporosus</name>
    <dbReference type="NCBI Taxonomy" id="261099"/>
    <lineage>
        <taxon>Eukaryota</taxon>
        <taxon>Fungi</taxon>
        <taxon>Fungi incertae sedis</taxon>
        <taxon>Chytridiomycota</taxon>
        <taxon>Chytridiomycota incertae sedis</taxon>
        <taxon>Chytridiomycetes</taxon>
        <taxon>Rhizophydiales</taxon>
        <taxon>Terramycetaceae</taxon>
        <taxon>Boothiomyces</taxon>
    </lineage>
</organism>
<keyword evidence="6" id="KW-1185">Reference proteome</keyword>
<reference evidence="5" key="1">
    <citation type="submission" date="2020-05" db="EMBL/GenBank/DDBJ databases">
        <title>Phylogenomic resolution of chytrid fungi.</title>
        <authorList>
            <person name="Stajich J.E."/>
            <person name="Amses K."/>
            <person name="Simmons R."/>
            <person name="Seto K."/>
            <person name="Myers J."/>
            <person name="Bonds A."/>
            <person name="Quandt C.A."/>
            <person name="Barry K."/>
            <person name="Liu P."/>
            <person name="Grigoriev I."/>
            <person name="Longcore J.E."/>
            <person name="James T.Y."/>
        </authorList>
    </citation>
    <scope>NUCLEOTIDE SEQUENCE</scope>
    <source>
        <strain evidence="5">PLAUS21</strain>
    </source>
</reference>
<dbReference type="InterPro" id="IPR051531">
    <property type="entry name" value="N-acetyltransferase"/>
</dbReference>
<evidence type="ECO:0000256" key="1">
    <source>
        <dbReference type="ARBA" id="ARBA00022679"/>
    </source>
</evidence>
<name>A0AAD5Y4B4_9FUNG</name>
<evidence type="ECO:0000256" key="2">
    <source>
        <dbReference type="ARBA" id="ARBA00023315"/>
    </source>
</evidence>
<evidence type="ECO:0000259" key="4">
    <source>
        <dbReference type="PROSITE" id="PS51186"/>
    </source>
</evidence>